<keyword evidence="2" id="KW-0378">Hydrolase</keyword>
<evidence type="ECO:0000313" key="2">
    <source>
        <dbReference type="EMBL" id="MEQ2379240.1"/>
    </source>
</evidence>
<evidence type="ECO:0000313" key="3">
    <source>
        <dbReference type="Proteomes" id="UP001442364"/>
    </source>
</evidence>
<proteinExistence type="predicted"/>
<name>A0ABV1BW22_9FIRM</name>
<dbReference type="Gene3D" id="3.40.50.300">
    <property type="entry name" value="P-loop containing nucleotide triphosphate hydrolases"/>
    <property type="match status" value="1"/>
</dbReference>
<dbReference type="SUPFAM" id="SSF52540">
    <property type="entry name" value="P-loop containing nucleoside triphosphate hydrolases"/>
    <property type="match status" value="1"/>
</dbReference>
<keyword evidence="3" id="KW-1185">Reference proteome</keyword>
<keyword evidence="2" id="KW-0067">ATP-binding</keyword>
<comment type="caution">
    <text evidence="2">The sequence shown here is derived from an EMBL/GenBank/DDBJ whole genome shotgun (WGS) entry which is preliminary data.</text>
</comment>
<reference evidence="2 3" key="1">
    <citation type="submission" date="2024-03" db="EMBL/GenBank/DDBJ databases">
        <title>Human intestinal bacterial collection.</title>
        <authorList>
            <person name="Pauvert C."/>
            <person name="Hitch T.C.A."/>
            <person name="Clavel T."/>
        </authorList>
    </citation>
    <scope>NUCLEOTIDE SEQUENCE [LARGE SCALE GENOMIC DNA]</scope>
    <source>
        <strain evidence="2 3">CLA-AA-H255</strain>
    </source>
</reference>
<dbReference type="RefSeq" id="WP_349153382.1">
    <property type="nucleotide sequence ID" value="NZ_JBBMER010000003.1"/>
</dbReference>
<dbReference type="Pfam" id="PF09848">
    <property type="entry name" value="SLFN-g3_helicase"/>
    <property type="match status" value="1"/>
</dbReference>
<dbReference type="EMBL" id="JBBMER010000003">
    <property type="protein sequence ID" value="MEQ2379240.1"/>
    <property type="molecule type" value="Genomic_DNA"/>
</dbReference>
<keyword evidence="2" id="KW-0347">Helicase</keyword>
<dbReference type="Proteomes" id="UP001442364">
    <property type="component" value="Unassembled WGS sequence"/>
</dbReference>
<evidence type="ECO:0000259" key="1">
    <source>
        <dbReference type="Pfam" id="PF09848"/>
    </source>
</evidence>
<dbReference type="InterPro" id="IPR027417">
    <property type="entry name" value="P-loop_NTPase"/>
</dbReference>
<protein>
    <submittedName>
        <fullName evidence="2">DNA/RNA helicase domain-containing protein</fullName>
    </submittedName>
</protein>
<feature type="domain" description="Schlafen group 3-like DNA/RNA helicase" evidence="1">
    <location>
        <begin position="213"/>
        <end position="369"/>
    </location>
</feature>
<keyword evidence="2" id="KW-0547">Nucleotide-binding</keyword>
<dbReference type="GO" id="GO:0004386">
    <property type="term" value="F:helicase activity"/>
    <property type="evidence" value="ECO:0007669"/>
    <property type="project" value="UniProtKB-KW"/>
</dbReference>
<accession>A0ABV1BW22</accession>
<organism evidence="2 3">
    <name type="scientific">[Lactobacillus] rogosae</name>
    <dbReference type="NCBI Taxonomy" id="706562"/>
    <lineage>
        <taxon>Bacteria</taxon>
        <taxon>Bacillati</taxon>
        <taxon>Bacillota</taxon>
        <taxon>Clostridia</taxon>
        <taxon>Lachnospirales</taxon>
        <taxon>Lachnospiraceae</taxon>
        <taxon>Lachnospira</taxon>
    </lineage>
</organism>
<sequence length="501" mass="58780">MNSVNLYILCEGTKLDNWVDYQKVLTNSYEKKQLKNAEIDTLKRFVNELLNWGIAIEDLDGFFYGFSIPQISKEFDLLKIFENDVVVNIELKSNDIAMDKIEYQLRKNRYYLSHLKKKIYSFTYVNSGENGKIYSYDGDKLLESNIEEIAQLISLKGTFIKENIESLFKAKDYLISPINTPQLFVEGNYYLTGQQEEIKNKIINGIDNREHKIWGIQGSAGTGKTLLLYDIARTLGQMMRVCVIHSGILSQGHIELNSILREVDIIPVKECNENLIRQYDCILIDESQRLYQVDFDCIVKAFQDLNIHCIFGYDYYQVLSYAEENRNIPEQLNRLSFFCENKLSEKIRTNKEVASFIKNVINLAHRPKRYMDYSNIEVLYAFDYTVAKNIIEHYVTNKEYKFISYTPSRIKSNDIDKLSNYTNTHHIIGQEFDNVIFSMDNNFKYTEDGHLQGRIHPNPDYIFYKLWFQGVSRARERLCILIIGNEPLFNNILQVKMQFSE</sequence>
<gene>
    <name evidence="2" type="ORF">WMO14_05030</name>
</gene>
<dbReference type="InterPro" id="IPR018647">
    <property type="entry name" value="SLFN_3-like_DNA/RNA_helicase"/>
</dbReference>